<proteinExistence type="predicted"/>
<comment type="caution">
    <text evidence="1">The sequence shown here is derived from an EMBL/GenBank/DDBJ whole genome shotgun (WGS) entry which is preliminary data.</text>
</comment>
<reference evidence="1 2" key="1">
    <citation type="journal article" date="2013" name="Genome Announc.">
        <title>Draft Genome Sequence of Streptomyces viridochromogenes Strain Tu57, Producer of Avilamycin.</title>
        <authorList>
            <person name="Gruning B.A."/>
            <person name="Erxleben A."/>
            <person name="Hahnlein A."/>
            <person name="Gunther S."/>
        </authorList>
    </citation>
    <scope>NUCLEOTIDE SEQUENCE [LARGE SCALE GENOMIC DNA]</scope>
    <source>
        <strain evidence="1 2">Tue57</strain>
    </source>
</reference>
<dbReference type="EMBL" id="AMLP01000041">
    <property type="protein sequence ID" value="ELS57931.1"/>
    <property type="molecule type" value="Genomic_DNA"/>
</dbReference>
<accession>L8PK62</accession>
<gene>
    <name evidence="1" type="ORF">STVIR_1087</name>
</gene>
<evidence type="ECO:0000313" key="2">
    <source>
        <dbReference type="Proteomes" id="UP000011205"/>
    </source>
</evidence>
<sequence length="34" mass="3783">MRGLCTSQYVNSFPIVQEDPDEPQRTCVLAQLSG</sequence>
<organism evidence="1 2">
    <name type="scientific">Streptomyces viridochromogenes Tue57</name>
    <dbReference type="NCBI Taxonomy" id="1160705"/>
    <lineage>
        <taxon>Bacteria</taxon>
        <taxon>Bacillati</taxon>
        <taxon>Actinomycetota</taxon>
        <taxon>Actinomycetes</taxon>
        <taxon>Kitasatosporales</taxon>
        <taxon>Streptomycetaceae</taxon>
        <taxon>Streptomyces</taxon>
    </lineage>
</organism>
<dbReference type="AlphaFoldDB" id="L8PK62"/>
<dbReference type="Proteomes" id="UP000011205">
    <property type="component" value="Unassembled WGS sequence"/>
</dbReference>
<name>L8PK62_STRVR</name>
<evidence type="ECO:0000313" key="1">
    <source>
        <dbReference type="EMBL" id="ELS57931.1"/>
    </source>
</evidence>
<protein>
    <submittedName>
        <fullName evidence="1">Uncharacterized protein</fullName>
    </submittedName>
</protein>